<dbReference type="InterPro" id="IPR008930">
    <property type="entry name" value="Terpenoid_cyclase/PrenylTrfase"/>
</dbReference>
<evidence type="ECO:0000256" key="8">
    <source>
        <dbReference type="ARBA" id="ARBA00022723"/>
    </source>
</evidence>
<proteinExistence type="inferred from homology"/>
<evidence type="ECO:0000313" key="16">
    <source>
        <dbReference type="Proteomes" id="UP001642483"/>
    </source>
</evidence>
<dbReference type="PANTHER" id="PTHR11774:SF4">
    <property type="entry name" value="GERANYLGERANYL TRANSFERASE TYPE-1 SUBUNIT BETA"/>
    <property type="match status" value="1"/>
</dbReference>
<dbReference type="Proteomes" id="UP001642483">
    <property type="component" value="Unassembled WGS sequence"/>
</dbReference>
<comment type="similarity">
    <text evidence="3">Belongs to the protein prenyltransferase subunit beta family.</text>
</comment>
<comment type="caution">
    <text evidence="15">The sequence shown here is derived from an EMBL/GenBank/DDBJ whole genome shotgun (WGS) entry which is preliminary data.</text>
</comment>
<feature type="transmembrane region" description="Helical" evidence="13">
    <location>
        <begin position="379"/>
        <end position="399"/>
    </location>
</feature>
<gene>
    <name evidence="15" type="ORF">CVLEPA_LOCUS6222</name>
</gene>
<reference evidence="15 16" key="1">
    <citation type="submission" date="2024-02" db="EMBL/GenBank/DDBJ databases">
        <authorList>
            <person name="Daric V."/>
            <person name="Darras S."/>
        </authorList>
    </citation>
    <scope>NUCLEOTIDE SEQUENCE [LARGE SCALE GENOMIC DNA]</scope>
</reference>
<comment type="cofactor">
    <cofactor evidence="2">
        <name>Zn(2+)</name>
        <dbReference type="ChEBI" id="CHEBI:29105"/>
    </cofactor>
</comment>
<sequence>MDSTFARKKHIHFFTRILQILPNRYSMLDTSRLTVTFFALSGLDILGALDTLTDTNKQEIIDWIYSLQVIPNRSKSNLGKCGFRGSTSNGVTTQQYVKVTDSANAYDSSHIAMTYTGLACLLILGDDLRLVNKYACLQGIKALQLPDGSFKSTYDGSENDMRFIYCACCVCSILDDFSAIDQNAATSFMLKALSYDGAFGQGQDQESHGGSTFCACASLHLMGRLHRTLSKKKMKRLLHWCVNRQCKGFHGRAHKDDDTCYSFWIGASLRLLGQYDLVEFKENESFILSTQDVIVGGFGKWPQMHPDALHSYMGICGLALMGLYNLDPIEPALNITLRAKTHMDSVHEKWRELRKQKQLVTERSRQRTKSGSTIDRTHTGTVVLAFVLGLGTIIVPWIYKTYTGAS</sequence>
<keyword evidence="8" id="KW-0479">Metal-binding</keyword>
<evidence type="ECO:0000256" key="7">
    <source>
        <dbReference type="ARBA" id="ARBA00022679"/>
    </source>
</evidence>
<evidence type="ECO:0000256" key="12">
    <source>
        <dbReference type="ARBA" id="ARBA00031713"/>
    </source>
</evidence>
<keyword evidence="7" id="KW-0808">Transferase</keyword>
<dbReference type="PANTHER" id="PTHR11774">
    <property type="entry name" value="GERANYLGERANYL TRANSFERASE TYPE BETA SUBUNIT"/>
    <property type="match status" value="1"/>
</dbReference>
<evidence type="ECO:0000256" key="1">
    <source>
        <dbReference type="ARBA" id="ARBA00001946"/>
    </source>
</evidence>
<protein>
    <recommendedName>
        <fullName evidence="5">Geranylgeranyl transferase type-1 subunit beta</fullName>
        <ecNumber evidence="4">2.5.1.59</ecNumber>
    </recommendedName>
    <alternativeName>
        <fullName evidence="12">Geranylgeranyl transferase type I subunit beta</fullName>
    </alternativeName>
</protein>
<organism evidence="15 16">
    <name type="scientific">Clavelina lepadiformis</name>
    <name type="common">Light-bulb sea squirt</name>
    <name type="synonym">Ascidia lepadiformis</name>
    <dbReference type="NCBI Taxonomy" id="159417"/>
    <lineage>
        <taxon>Eukaryota</taxon>
        <taxon>Metazoa</taxon>
        <taxon>Chordata</taxon>
        <taxon>Tunicata</taxon>
        <taxon>Ascidiacea</taxon>
        <taxon>Aplousobranchia</taxon>
        <taxon>Clavelinidae</taxon>
        <taxon>Clavelina</taxon>
    </lineage>
</organism>
<evidence type="ECO:0000256" key="6">
    <source>
        <dbReference type="ARBA" id="ARBA00022602"/>
    </source>
</evidence>
<evidence type="ECO:0000256" key="4">
    <source>
        <dbReference type="ARBA" id="ARBA00012700"/>
    </source>
</evidence>
<evidence type="ECO:0000256" key="13">
    <source>
        <dbReference type="SAM" id="Phobius"/>
    </source>
</evidence>
<dbReference type="CDD" id="cd02895">
    <property type="entry name" value="GGTase-I"/>
    <property type="match status" value="1"/>
</dbReference>
<comment type="cofactor">
    <cofactor evidence="1">
        <name>Mg(2+)</name>
        <dbReference type="ChEBI" id="CHEBI:18420"/>
    </cofactor>
</comment>
<feature type="domain" description="Prenyltransferase alpha-alpha toroid" evidence="14">
    <location>
        <begin position="5"/>
        <end position="335"/>
    </location>
</feature>
<evidence type="ECO:0000256" key="9">
    <source>
        <dbReference type="ARBA" id="ARBA00022737"/>
    </source>
</evidence>
<keyword evidence="10" id="KW-0862">Zinc</keyword>
<keyword evidence="6" id="KW-0637">Prenyltransferase</keyword>
<dbReference type="EMBL" id="CAWYQH010000035">
    <property type="protein sequence ID" value="CAK8676786.1"/>
    <property type="molecule type" value="Genomic_DNA"/>
</dbReference>
<keyword evidence="13" id="KW-0812">Transmembrane</keyword>
<dbReference type="InterPro" id="IPR045089">
    <property type="entry name" value="PGGT1B-like"/>
</dbReference>
<keyword evidence="13" id="KW-0472">Membrane</keyword>
<keyword evidence="13" id="KW-1133">Transmembrane helix</keyword>
<evidence type="ECO:0000256" key="2">
    <source>
        <dbReference type="ARBA" id="ARBA00001947"/>
    </source>
</evidence>
<evidence type="ECO:0000256" key="10">
    <source>
        <dbReference type="ARBA" id="ARBA00022833"/>
    </source>
</evidence>
<evidence type="ECO:0000313" key="15">
    <source>
        <dbReference type="EMBL" id="CAK8676786.1"/>
    </source>
</evidence>
<keyword evidence="9" id="KW-0677">Repeat</keyword>
<keyword evidence="16" id="KW-1185">Reference proteome</keyword>
<dbReference type="InterPro" id="IPR001330">
    <property type="entry name" value="Prenyltrans"/>
</dbReference>
<dbReference type="Gene3D" id="1.50.10.20">
    <property type="match status" value="1"/>
</dbReference>
<evidence type="ECO:0000259" key="14">
    <source>
        <dbReference type="Pfam" id="PF00432"/>
    </source>
</evidence>
<name>A0ABP0FBL4_CLALP</name>
<keyword evidence="11" id="KW-0460">Magnesium</keyword>
<dbReference type="Pfam" id="PF00432">
    <property type="entry name" value="Prenyltrans"/>
    <property type="match status" value="1"/>
</dbReference>
<evidence type="ECO:0000256" key="3">
    <source>
        <dbReference type="ARBA" id="ARBA00010497"/>
    </source>
</evidence>
<accession>A0ABP0FBL4</accession>
<evidence type="ECO:0000256" key="11">
    <source>
        <dbReference type="ARBA" id="ARBA00022842"/>
    </source>
</evidence>
<dbReference type="SUPFAM" id="SSF48239">
    <property type="entry name" value="Terpenoid cyclases/Protein prenyltransferases"/>
    <property type="match status" value="1"/>
</dbReference>
<dbReference type="InterPro" id="IPR041960">
    <property type="entry name" value="GGTase_I_beta"/>
</dbReference>
<evidence type="ECO:0000256" key="5">
    <source>
        <dbReference type="ARBA" id="ARBA00020603"/>
    </source>
</evidence>
<dbReference type="EC" id="2.5.1.59" evidence="4"/>